<dbReference type="InterPro" id="IPR011049">
    <property type="entry name" value="Serralysin-like_metalloprot_C"/>
</dbReference>
<comment type="caution">
    <text evidence="3">The sequence shown here is derived from an EMBL/GenBank/DDBJ whole genome shotgun (WGS) entry which is preliminary data.</text>
</comment>
<name>A0A8X8H2J5_9RHOB</name>
<evidence type="ECO:0000313" key="4">
    <source>
        <dbReference type="Proteomes" id="UP000484076"/>
    </source>
</evidence>
<dbReference type="InterPro" id="IPR050557">
    <property type="entry name" value="RTX_toxin/Mannuronan_C5-epim"/>
</dbReference>
<evidence type="ECO:0000256" key="2">
    <source>
        <dbReference type="ARBA" id="ARBA00022525"/>
    </source>
</evidence>
<dbReference type="Pfam" id="PF00353">
    <property type="entry name" value="HemolysinCabind"/>
    <property type="match status" value="6"/>
</dbReference>
<keyword evidence="4" id="KW-1185">Reference proteome</keyword>
<dbReference type="AlphaFoldDB" id="A0A8X8H2J5"/>
<dbReference type="SUPFAM" id="SSF51120">
    <property type="entry name" value="beta-Roll"/>
    <property type="match status" value="5"/>
</dbReference>
<gene>
    <name evidence="3" type="ORF">GEU84_012025</name>
</gene>
<dbReference type="RefSeq" id="WP_152825686.1">
    <property type="nucleotide sequence ID" value="NZ_WHUT02000006.1"/>
</dbReference>
<keyword evidence="2" id="KW-0964">Secreted</keyword>
<reference evidence="3" key="1">
    <citation type="submission" date="2020-05" db="EMBL/GenBank/DDBJ databases">
        <title>Fertoebacter nigrum gen. nov., sp. nov., a new member of the family Rhodobacteraceae.</title>
        <authorList>
            <person name="Szuroczki S."/>
            <person name="Abbaszade G."/>
            <person name="Buni D."/>
            <person name="Schumann P."/>
            <person name="Toth E."/>
        </authorList>
    </citation>
    <scope>NUCLEOTIDE SEQUENCE</scope>
    <source>
        <strain evidence="3">RG-N-1a</strain>
    </source>
</reference>
<evidence type="ECO:0000313" key="3">
    <source>
        <dbReference type="EMBL" id="NUB45119.1"/>
    </source>
</evidence>
<comment type="subcellular location">
    <subcellularLocation>
        <location evidence="1">Secreted</location>
    </subcellularLocation>
</comment>
<dbReference type="PANTHER" id="PTHR38340:SF1">
    <property type="entry name" value="S-LAYER PROTEIN"/>
    <property type="match status" value="1"/>
</dbReference>
<dbReference type="Gene3D" id="2.150.10.10">
    <property type="entry name" value="Serralysin-like metalloprotease, C-terminal"/>
    <property type="match status" value="4"/>
</dbReference>
<organism evidence="3 4">
    <name type="scientific">Fertoeibacter niger</name>
    <dbReference type="NCBI Taxonomy" id="2656921"/>
    <lineage>
        <taxon>Bacteria</taxon>
        <taxon>Pseudomonadati</taxon>
        <taxon>Pseudomonadota</taxon>
        <taxon>Alphaproteobacteria</taxon>
        <taxon>Rhodobacterales</taxon>
        <taxon>Paracoccaceae</taxon>
        <taxon>Fertoeibacter</taxon>
    </lineage>
</organism>
<dbReference type="GO" id="GO:0005576">
    <property type="term" value="C:extracellular region"/>
    <property type="evidence" value="ECO:0007669"/>
    <property type="project" value="UniProtKB-SubCell"/>
</dbReference>
<dbReference type="PRINTS" id="PR00313">
    <property type="entry name" value="CABNDNGRPT"/>
</dbReference>
<dbReference type="Proteomes" id="UP000484076">
    <property type="component" value="Unassembled WGS sequence"/>
</dbReference>
<dbReference type="EMBL" id="WHUT02000006">
    <property type="protein sequence ID" value="NUB45119.1"/>
    <property type="molecule type" value="Genomic_DNA"/>
</dbReference>
<dbReference type="InterPro" id="IPR001343">
    <property type="entry name" value="Hemolysn_Ca-bd"/>
</dbReference>
<proteinExistence type="predicted"/>
<evidence type="ECO:0000256" key="1">
    <source>
        <dbReference type="ARBA" id="ARBA00004613"/>
    </source>
</evidence>
<dbReference type="GO" id="GO:0005509">
    <property type="term" value="F:calcium ion binding"/>
    <property type="evidence" value="ECO:0007669"/>
    <property type="project" value="InterPro"/>
</dbReference>
<protein>
    <submittedName>
        <fullName evidence="3">Calcium-binding protein</fullName>
    </submittedName>
</protein>
<sequence>MAVIQGDDGDNILVGGEVGETPTDDTLNGFLGNDTYLFSQFSGLDVVNDTGGTDQIRFDSTVSRASIRIMRSGIDLSDLIIAVVDEFGNSLTEIILNEHYEFGRMIESILFDNGSRLDLRGGLAIQGWAGVTTVRGTDFNDTITSRAVSETLLGGIGNDTYLLNATSGNDTLYDEGGTDVLRFDSSVPRASLRMVRSGLDFSDLVLAVVDADGNAISQILLDEHFNPGTRFETAIFSNGNQISLTGGLRIQGWGNAATVRGTDLNDLIVSNANSELLLGGTGDDAYLLSATSGNDVIYDESGNDSLRFDSSVTPATLRMMRWGNDLADLVLAVVDANGNALTEIRLDEHFSLGTAIESLRFSDGALLNLTQGLTVQGWGSNATVRGTDLGDTLISNILAETLLGGTGNDTYSLSASSGDDVIFDSAGFDTIRFDSSVAPGRLRMMRSGNDFADLFLAVVDGNGNALTEVRLDEHFVHSSNLERIVFFNGNQLDLTGGLTVRAWGGITTLRGTDLNDVLISNALSETLLGGTGNDTYRLAATSGNDVIFDSGGSDRIQFDASVTQGTLRMMRSGSDFADLWLAVVDANGTALSEIRLDEHFVPGSRIESVLFSNGAQLNLTGGLTVQGWGNAPTVRGTDLNDVLVSNAYSETLLGGTGNDTYRLSATSGNDVIRDDGGIDRILFDASVPNNQLRMLRSGADSADLILAVVDANGNAQSEIVLDEHFVVGSRIESVRFASGAQLDLTGGLRIQGWGTVSVIRGTDNDDNILSNRLNETLIGGLGDDTFIFNPVSSTAVDRILDFQQGGDVIRFSAAFGLSDIDDLVFTQNSGSVTIRAGNQLIVVNDALISDFDPSDFLFA</sequence>
<dbReference type="PANTHER" id="PTHR38340">
    <property type="entry name" value="S-LAYER PROTEIN"/>
    <property type="match status" value="1"/>
</dbReference>
<accession>A0A8X8H2J5</accession>